<dbReference type="Pfam" id="PF06381">
    <property type="entry name" value="Phage_portal_3"/>
    <property type="match status" value="1"/>
</dbReference>
<dbReference type="InterPro" id="IPR024459">
    <property type="entry name" value="Acb1-like_N"/>
</dbReference>
<evidence type="ECO:0000313" key="3">
    <source>
        <dbReference type="Proteomes" id="UP000075229"/>
    </source>
</evidence>
<sequence>MSLNFKINSRDLYKYSIFFRNYISNVAEDCLKNGITLNSVTTALNVNDALETLKIELKATLLQCLISYRFNGVGYILVKTADQLQDLHLEVNKELPIGFMYLDYSNVRDEGPDATYITYTLKVNTDGKISYKEIQIHKSRVIIHSNYDYVLKAYSPCYTQSFLLNIYLFEQIYKEIEKRIESHNFLFYRDESLVSLQDALSNATTSLELLTKGVNDRASIFPNIFKRNDLNENHISTFKSVNRDLERELSRLKSNLNNEGIFYSGTPDASLEVIKYDLTYLKEALALVKAKIGADTKEPLTRSFNEQVKGLGSDGKGDRSNYYDFLKGVQEELEINCNSKLGKHYYLDMRFNSLHVLTEEEKYERDLRLIELTLKYKELESSNTLSQRELDALRAKLFFYEG</sequence>
<evidence type="ECO:0000259" key="1">
    <source>
        <dbReference type="Pfam" id="PF06381"/>
    </source>
</evidence>
<protein>
    <submittedName>
        <fullName evidence="2">Phage portal protein</fullName>
    </submittedName>
</protein>
<name>A0AAN1CFN6_BORHE</name>
<organism evidence="2">
    <name type="scientific">Borrelia hermsii</name>
    <dbReference type="NCBI Taxonomy" id="140"/>
    <lineage>
        <taxon>Bacteria</taxon>
        <taxon>Pseudomonadati</taxon>
        <taxon>Spirochaetota</taxon>
        <taxon>Spirochaetia</taxon>
        <taxon>Spirochaetales</taxon>
        <taxon>Borreliaceae</taxon>
        <taxon>Borrelia</taxon>
    </lineage>
</organism>
<keyword evidence="2" id="KW-0614">Plasmid</keyword>
<dbReference type="AlphaFoldDB" id="A0AAN1CFN6"/>
<feature type="domain" description="Anti-CBASS protein Acb1-like N-terminal" evidence="1">
    <location>
        <begin position="10"/>
        <end position="369"/>
    </location>
</feature>
<reference evidence="2" key="1">
    <citation type="submission" date="2016-03" db="EMBL/GenBank/DDBJ databases">
        <title>Borrelia hermsii Genome sequencing and assembly.</title>
        <authorList>
            <person name="Bontemps-Gallo S."/>
            <person name="Stewart S."/>
        </authorList>
    </citation>
    <scope>NUCLEOTIDE SEQUENCE [LARGE SCALE GENOMIC DNA]</scope>
    <source>
        <strain evidence="2">DAH-2E7</strain>
        <plasmid evidence="2">unnamed</plasmid>
        <plasmid>unnamed 6</plasmid>
    </source>
</reference>
<gene>
    <name evidence="2" type="ORF">A0V01_06470</name>
</gene>
<dbReference type="RefSeq" id="WP_062706335.1">
    <property type="nucleotide sequence ID" value="NZ_CP014821.1"/>
</dbReference>
<geneLocation type="plasmid" evidence="3">
    <name>unnamed 6</name>
</geneLocation>
<evidence type="ECO:0000313" key="2">
    <source>
        <dbReference type="EMBL" id="AMR76225.1"/>
    </source>
</evidence>
<dbReference type="EMBL" id="CP014821">
    <property type="protein sequence ID" value="AMR76225.1"/>
    <property type="molecule type" value="Genomic_DNA"/>
</dbReference>
<accession>A0AAN1CFN6</accession>
<proteinExistence type="predicted"/>